<dbReference type="AlphaFoldDB" id="A0ABD0M666"/>
<comment type="caution">
    <text evidence="2">The sequence shown here is derived from an EMBL/GenBank/DDBJ whole genome shotgun (WGS) entry which is preliminary data.</text>
</comment>
<protein>
    <submittedName>
        <fullName evidence="2">Uncharacterized protein</fullName>
    </submittedName>
</protein>
<gene>
    <name evidence="2" type="ORF">BaRGS_00001834</name>
</gene>
<evidence type="ECO:0000256" key="1">
    <source>
        <dbReference type="SAM" id="MobiDB-lite"/>
    </source>
</evidence>
<accession>A0ABD0M666</accession>
<name>A0ABD0M666_9CAEN</name>
<feature type="compositionally biased region" description="Polar residues" evidence="1">
    <location>
        <begin position="1"/>
        <end position="11"/>
    </location>
</feature>
<dbReference type="EMBL" id="JACVVK020000005">
    <property type="protein sequence ID" value="KAK7506983.1"/>
    <property type="molecule type" value="Genomic_DNA"/>
</dbReference>
<sequence>MMNRSRLTTETAGHQSSSHSDDAAAAGRHFTQTHNDKPPSLMTRRLSVAAQIKSIYHNRLMLSSGEMPPLRTT</sequence>
<evidence type="ECO:0000313" key="2">
    <source>
        <dbReference type="EMBL" id="KAK7506983.1"/>
    </source>
</evidence>
<proteinExistence type="predicted"/>
<reference evidence="2 3" key="1">
    <citation type="journal article" date="2023" name="Sci. Data">
        <title>Genome assembly of the Korean intertidal mud-creeper Batillaria attramentaria.</title>
        <authorList>
            <person name="Patra A.K."/>
            <person name="Ho P.T."/>
            <person name="Jun S."/>
            <person name="Lee S.J."/>
            <person name="Kim Y."/>
            <person name="Won Y.J."/>
        </authorList>
    </citation>
    <scope>NUCLEOTIDE SEQUENCE [LARGE SCALE GENOMIC DNA]</scope>
    <source>
        <strain evidence="2">Wonlab-2016</strain>
    </source>
</reference>
<organism evidence="2 3">
    <name type="scientific">Batillaria attramentaria</name>
    <dbReference type="NCBI Taxonomy" id="370345"/>
    <lineage>
        <taxon>Eukaryota</taxon>
        <taxon>Metazoa</taxon>
        <taxon>Spiralia</taxon>
        <taxon>Lophotrochozoa</taxon>
        <taxon>Mollusca</taxon>
        <taxon>Gastropoda</taxon>
        <taxon>Caenogastropoda</taxon>
        <taxon>Sorbeoconcha</taxon>
        <taxon>Cerithioidea</taxon>
        <taxon>Batillariidae</taxon>
        <taxon>Batillaria</taxon>
    </lineage>
</organism>
<evidence type="ECO:0000313" key="3">
    <source>
        <dbReference type="Proteomes" id="UP001519460"/>
    </source>
</evidence>
<feature type="compositionally biased region" description="Low complexity" evidence="1">
    <location>
        <begin position="12"/>
        <end position="27"/>
    </location>
</feature>
<keyword evidence="3" id="KW-1185">Reference proteome</keyword>
<dbReference type="Proteomes" id="UP001519460">
    <property type="component" value="Unassembled WGS sequence"/>
</dbReference>
<feature type="region of interest" description="Disordered" evidence="1">
    <location>
        <begin position="1"/>
        <end position="45"/>
    </location>
</feature>